<dbReference type="AlphaFoldDB" id="A0A5C7WKZ6"/>
<evidence type="ECO:0000313" key="6">
    <source>
        <dbReference type="Proteomes" id="UP000321374"/>
    </source>
</evidence>
<dbReference type="Gene3D" id="2.40.420.20">
    <property type="match status" value="1"/>
</dbReference>
<feature type="domain" description="CusB-like beta-barrel" evidence="3">
    <location>
        <begin position="227"/>
        <end position="297"/>
    </location>
</feature>
<dbReference type="PANTHER" id="PTHR30097:SF4">
    <property type="entry name" value="SLR6042 PROTEIN"/>
    <property type="match status" value="1"/>
</dbReference>
<keyword evidence="2" id="KW-0812">Transmembrane</keyword>
<dbReference type="EMBL" id="SSGG01000058">
    <property type="protein sequence ID" value="TXI37358.1"/>
    <property type="molecule type" value="Genomic_DNA"/>
</dbReference>
<dbReference type="STRING" id="1122236.GCA_000378225_01885"/>
<dbReference type="PANTHER" id="PTHR30097">
    <property type="entry name" value="CATION EFFLUX SYSTEM PROTEIN CUSB"/>
    <property type="match status" value="1"/>
</dbReference>
<dbReference type="GO" id="GO:0046914">
    <property type="term" value="F:transition metal ion binding"/>
    <property type="evidence" value="ECO:0007669"/>
    <property type="project" value="TreeGrafter"/>
</dbReference>
<dbReference type="GO" id="GO:0015679">
    <property type="term" value="P:plasma membrane copper ion transport"/>
    <property type="evidence" value="ECO:0007669"/>
    <property type="project" value="TreeGrafter"/>
</dbReference>
<keyword evidence="2" id="KW-1133">Transmembrane helix</keyword>
<evidence type="ECO:0000256" key="2">
    <source>
        <dbReference type="SAM" id="Phobius"/>
    </source>
</evidence>
<dbReference type="InterPro" id="IPR058649">
    <property type="entry name" value="CzcB_C"/>
</dbReference>
<evidence type="ECO:0000313" key="5">
    <source>
        <dbReference type="EMBL" id="TXI37358.1"/>
    </source>
</evidence>
<name>A0A5C7WKZ6_METME</name>
<dbReference type="InterPro" id="IPR058792">
    <property type="entry name" value="Beta-barrel_RND_2"/>
</dbReference>
<organism evidence="5 6">
    <name type="scientific">Methylophilus methylotrophus</name>
    <name type="common">Bacterium W3A1</name>
    <dbReference type="NCBI Taxonomy" id="17"/>
    <lineage>
        <taxon>Bacteria</taxon>
        <taxon>Pseudomonadati</taxon>
        <taxon>Pseudomonadota</taxon>
        <taxon>Betaproteobacteria</taxon>
        <taxon>Nitrosomonadales</taxon>
        <taxon>Methylophilaceae</taxon>
        <taxon>Methylophilus</taxon>
    </lineage>
</organism>
<comment type="caution">
    <text evidence="5">The sequence shown here is derived from an EMBL/GenBank/DDBJ whole genome shotgun (WGS) entry which is preliminary data.</text>
</comment>
<keyword evidence="2" id="KW-0472">Membrane</keyword>
<evidence type="ECO:0000259" key="4">
    <source>
        <dbReference type="Pfam" id="PF25975"/>
    </source>
</evidence>
<dbReference type="Proteomes" id="UP000321374">
    <property type="component" value="Unassembled WGS sequence"/>
</dbReference>
<dbReference type="GO" id="GO:0030288">
    <property type="term" value="C:outer membrane-bounded periplasmic space"/>
    <property type="evidence" value="ECO:0007669"/>
    <property type="project" value="TreeGrafter"/>
</dbReference>
<evidence type="ECO:0000256" key="1">
    <source>
        <dbReference type="ARBA" id="ARBA00022448"/>
    </source>
</evidence>
<reference evidence="5 6" key="1">
    <citation type="submission" date="2018-09" db="EMBL/GenBank/DDBJ databases">
        <title>Metagenome Assembled Genomes from an Advanced Water Purification Facility.</title>
        <authorList>
            <person name="Stamps B.W."/>
            <person name="Spear J.R."/>
        </authorList>
    </citation>
    <scope>NUCLEOTIDE SEQUENCE [LARGE SCALE GENOMIC DNA]</scope>
    <source>
        <strain evidence="5">Bin_42_2</strain>
    </source>
</reference>
<dbReference type="InterPro" id="IPR051909">
    <property type="entry name" value="MFP_Cation_Efflux"/>
</dbReference>
<dbReference type="Pfam" id="PF25975">
    <property type="entry name" value="CzcB_C"/>
    <property type="match status" value="1"/>
</dbReference>
<dbReference type="GO" id="GO:0060003">
    <property type="term" value="P:copper ion export"/>
    <property type="evidence" value="ECO:0007669"/>
    <property type="project" value="TreeGrafter"/>
</dbReference>
<gene>
    <name evidence="5" type="ORF">E6Q51_03495</name>
</gene>
<evidence type="ECO:0000259" key="3">
    <source>
        <dbReference type="Pfam" id="PF25954"/>
    </source>
</evidence>
<dbReference type="Gene3D" id="2.40.30.170">
    <property type="match status" value="1"/>
</dbReference>
<keyword evidence="1" id="KW-0813">Transport</keyword>
<proteinExistence type="predicted"/>
<sequence length="384" mass="42913">MNSKKHIHLSYIALLVIALALVLWFNLKETSGKSRPIKSQVPTPSPVTVLNNHTIKIDPQSPLYRKMSILQLQKTSVSIPMLTMTGTVIAKRKSGLLPQEDNFEFNSQELSAIYADWQKYGTDIAFLKKQILKTQELIATQLRTQKTEVERLRKLVEIGTEAARDLNLAESNLLQTQLEGQKSLFDLQNAMVQAKHSFADAERRLLQAGVDVELLAKLGQTAVLVAGDVPEVSIDKIKVNQQLAARFYGHLDKVFTGRVQSISPSLSIEKRTLKVFFTISDQNGELIPGMFSDIGLGTDARDSLLIPSDALIHIRDKDYVFRMVQDNQWQVTEVKVGERFDANWVEILDGLTEEEKVIGHGAILLKPIAEKVVMTITSLSKQAA</sequence>
<protein>
    <submittedName>
        <fullName evidence="5">RND transporter</fullName>
    </submittedName>
</protein>
<feature type="domain" description="CzcB-like C-terminal circularly permuted SH3-like" evidence="4">
    <location>
        <begin position="305"/>
        <end position="366"/>
    </location>
</feature>
<feature type="transmembrane region" description="Helical" evidence="2">
    <location>
        <begin position="7"/>
        <end position="27"/>
    </location>
</feature>
<accession>A0A5C7WKZ6</accession>
<dbReference type="Pfam" id="PF25954">
    <property type="entry name" value="Beta-barrel_RND_2"/>
    <property type="match status" value="1"/>
</dbReference>